<dbReference type="OrthoDB" id="32195at2"/>
<keyword evidence="3 9" id="KW-0808">Transferase</keyword>
<dbReference type="Proteomes" id="UP000198869">
    <property type="component" value="Unassembled WGS sequence"/>
</dbReference>
<dbReference type="STRING" id="311334.SAMN05421846_10986"/>
<dbReference type="CDD" id="cd02440">
    <property type="entry name" value="AdoMet_MTases"/>
    <property type="match status" value="1"/>
</dbReference>
<keyword evidence="2 9" id="KW-0489">Methyltransferase</keyword>
<dbReference type="GO" id="GO:0009007">
    <property type="term" value="F:site-specific DNA-methyltransferase (adenine-specific) activity"/>
    <property type="evidence" value="ECO:0007669"/>
    <property type="project" value="UniProtKB-EC"/>
</dbReference>
<organism evidence="9 10">
    <name type="scientific">Chryseobacterium taeanense</name>
    <dbReference type="NCBI Taxonomy" id="311334"/>
    <lineage>
        <taxon>Bacteria</taxon>
        <taxon>Pseudomonadati</taxon>
        <taxon>Bacteroidota</taxon>
        <taxon>Flavobacteriia</taxon>
        <taxon>Flavobacteriales</taxon>
        <taxon>Weeksellaceae</taxon>
        <taxon>Chryseobacterium group</taxon>
        <taxon>Chryseobacterium</taxon>
    </lineage>
</organism>
<keyword evidence="6" id="KW-0238">DNA-binding</keyword>
<dbReference type="RefSeq" id="WP_089859536.1">
    <property type="nucleotide sequence ID" value="NZ_FNDW01000009.1"/>
</dbReference>
<dbReference type="PROSITE" id="PS00092">
    <property type="entry name" value="N6_MTASE"/>
    <property type="match status" value="1"/>
</dbReference>
<dbReference type="InterPro" id="IPR011639">
    <property type="entry name" value="MethylTrfase_TaqI-like_dom"/>
</dbReference>
<dbReference type="SUPFAM" id="SSF53335">
    <property type="entry name" value="S-adenosyl-L-methionine-dependent methyltransferases"/>
    <property type="match status" value="1"/>
</dbReference>
<dbReference type="EC" id="2.1.1.72" evidence="1"/>
<dbReference type="Pfam" id="PF07669">
    <property type="entry name" value="Eco57I"/>
    <property type="match status" value="1"/>
</dbReference>
<keyword evidence="4" id="KW-0949">S-adenosyl-L-methionine</keyword>
<keyword evidence="10" id="KW-1185">Reference proteome</keyword>
<evidence type="ECO:0000256" key="3">
    <source>
        <dbReference type="ARBA" id="ARBA00022679"/>
    </source>
</evidence>
<evidence type="ECO:0000313" key="9">
    <source>
        <dbReference type="EMBL" id="SDI54435.1"/>
    </source>
</evidence>
<comment type="catalytic activity">
    <reaction evidence="7">
        <text>a 2'-deoxyadenosine in DNA + S-adenosyl-L-methionine = an N(6)-methyl-2'-deoxyadenosine in DNA + S-adenosyl-L-homocysteine + H(+)</text>
        <dbReference type="Rhea" id="RHEA:15197"/>
        <dbReference type="Rhea" id="RHEA-COMP:12418"/>
        <dbReference type="Rhea" id="RHEA-COMP:12419"/>
        <dbReference type="ChEBI" id="CHEBI:15378"/>
        <dbReference type="ChEBI" id="CHEBI:57856"/>
        <dbReference type="ChEBI" id="CHEBI:59789"/>
        <dbReference type="ChEBI" id="CHEBI:90615"/>
        <dbReference type="ChEBI" id="CHEBI:90616"/>
        <dbReference type="EC" id="2.1.1.72"/>
    </reaction>
</comment>
<sequence length="522" mass="60232">MSLQFPLPTNDEDPSVYADRLGNYYSDLVTTTHKKENGQYFTSINLANFIADFNKIHKKKIKILDPGCGIGILSTVLIQKLAFKENIKNIELIAFENDPDILTLTEANYEYLRNWLSERNISFSYYLCKNDFILHNSSVLEGEKVFSPEFDIVISNPPYFKLSKDDTRKKIAKSVIYGQSNIYTIFMAISARLLKSNGQLIFIIPRSFCSGSYFRLFREKFLEYVNLNAIHVFDSRDKAFKKDNVLQENIILSASRNEKLDDYNVLLSSSMDLSDISKSFSKSYLISNLIDFKSEQKIIHIPLTDKDDEIIKLFKSWNGSLKKYELEVSTGPIVDFRNKELIRFAEGSDTVPLIWLHNIYPMQILWPNYKIKGKPKGQYVVDNEFTQKCLVSKGNLILIRRFSSKDDLKRIIAAPITKDFFNNFGKIGIENHLNYVYSKTNTLSITQTYGIAAILNSKILDLYFRTFNGNINVSATELKNLPLPAFEIIERIGLKILKCIQNGREYNIDIIVNENFEIPIYK</sequence>
<dbReference type="Gene3D" id="3.40.50.150">
    <property type="entry name" value="Vaccinia Virus protein VP39"/>
    <property type="match status" value="1"/>
</dbReference>
<reference evidence="10" key="1">
    <citation type="submission" date="2016-10" db="EMBL/GenBank/DDBJ databases">
        <authorList>
            <person name="Varghese N."/>
            <person name="Submissions S."/>
        </authorList>
    </citation>
    <scope>NUCLEOTIDE SEQUENCE [LARGE SCALE GENOMIC DNA]</scope>
    <source>
        <strain evidence="10">DSM 17071</strain>
    </source>
</reference>
<dbReference type="InterPro" id="IPR050953">
    <property type="entry name" value="N4_N6_ade-DNA_methylase"/>
</dbReference>
<dbReference type="InterPro" id="IPR029063">
    <property type="entry name" value="SAM-dependent_MTases_sf"/>
</dbReference>
<dbReference type="GO" id="GO:0032259">
    <property type="term" value="P:methylation"/>
    <property type="evidence" value="ECO:0007669"/>
    <property type="project" value="UniProtKB-KW"/>
</dbReference>
<evidence type="ECO:0000256" key="4">
    <source>
        <dbReference type="ARBA" id="ARBA00022691"/>
    </source>
</evidence>
<gene>
    <name evidence="9" type="ORF">SAMN05421846_10986</name>
</gene>
<evidence type="ECO:0000256" key="2">
    <source>
        <dbReference type="ARBA" id="ARBA00022603"/>
    </source>
</evidence>
<evidence type="ECO:0000256" key="6">
    <source>
        <dbReference type="ARBA" id="ARBA00023125"/>
    </source>
</evidence>
<evidence type="ECO:0000313" key="10">
    <source>
        <dbReference type="Proteomes" id="UP000198869"/>
    </source>
</evidence>
<dbReference type="PRINTS" id="PR00507">
    <property type="entry name" value="N12N6MTFRASE"/>
</dbReference>
<dbReference type="PANTHER" id="PTHR33841">
    <property type="entry name" value="DNA METHYLTRANSFERASE YEEA-RELATED"/>
    <property type="match status" value="1"/>
</dbReference>
<dbReference type="AlphaFoldDB" id="A0A1G8LFN1"/>
<evidence type="ECO:0000259" key="8">
    <source>
        <dbReference type="Pfam" id="PF07669"/>
    </source>
</evidence>
<evidence type="ECO:0000256" key="1">
    <source>
        <dbReference type="ARBA" id="ARBA00011900"/>
    </source>
</evidence>
<proteinExistence type="predicted"/>
<accession>A0A1G8LFN1</accession>
<dbReference type="GO" id="GO:0009307">
    <property type="term" value="P:DNA restriction-modification system"/>
    <property type="evidence" value="ECO:0007669"/>
    <property type="project" value="UniProtKB-KW"/>
</dbReference>
<evidence type="ECO:0000256" key="5">
    <source>
        <dbReference type="ARBA" id="ARBA00022747"/>
    </source>
</evidence>
<dbReference type="EMBL" id="FNDW01000009">
    <property type="protein sequence ID" value="SDI54435.1"/>
    <property type="molecule type" value="Genomic_DNA"/>
</dbReference>
<evidence type="ECO:0000256" key="7">
    <source>
        <dbReference type="ARBA" id="ARBA00047942"/>
    </source>
</evidence>
<dbReference type="PANTHER" id="PTHR33841:SF6">
    <property type="entry name" value="TYPE II METHYLTRANSFERASE M.HINDII"/>
    <property type="match status" value="1"/>
</dbReference>
<dbReference type="InterPro" id="IPR002052">
    <property type="entry name" value="DNA_methylase_N6_adenine_CS"/>
</dbReference>
<feature type="domain" description="Type II methyltransferase M.TaqI-like" evidence="8">
    <location>
        <begin position="131"/>
        <end position="238"/>
    </location>
</feature>
<keyword evidence="5" id="KW-0680">Restriction system</keyword>
<protein>
    <recommendedName>
        <fullName evidence="1">site-specific DNA-methyltransferase (adenine-specific)</fullName>
        <ecNumber evidence="1">2.1.1.72</ecNumber>
    </recommendedName>
</protein>
<dbReference type="GO" id="GO:0003677">
    <property type="term" value="F:DNA binding"/>
    <property type="evidence" value="ECO:0007669"/>
    <property type="project" value="UniProtKB-KW"/>
</dbReference>
<name>A0A1G8LFN1_9FLAO</name>